<evidence type="ECO:0000256" key="10">
    <source>
        <dbReference type="ARBA" id="ARBA00023274"/>
    </source>
</evidence>
<keyword evidence="9" id="KW-0539">Nucleus</keyword>
<dbReference type="SUPFAM" id="SSF50182">
    <property type="entry name" value="Sm-like ribonucleoproteins"/>
    <property type="match status" value="1"/>
</dbReference>
<evidence type="ECO:0000256" key="14">
    <source>
        <dbReference type="SAM" id="MobiDB-lite"/>
    </source>
</evidence>
<feature type="compositionally biased region" description="Polar residues" evidence="14">
    <location>
        <begin position="272"/>
        <end position="281"/>
    </location>
</feature>
<feature type="region of interest" description="Disordered" evidence="14">
    <location>
        <begin position="258"/>
        <end position="281"/>
    </location>
</feature>
<evidence type="ECO:0000256" key="5">
    <source>
        <dbReference type="ARBA" id="ARBA00022664"/>
    </source>
</evidence>
<dbReference type="FunFam" id="2.30.30.100:FF:000013">
    <property type="entry name" value="Small nuclear ribonucleoprotein E"/>
    <property type="match status" value="1"/>
</dbReference>
<dbReference type="InterPro" id="IPR011333">
    <property type="entry name" value="SKP1/BTB/POZ_sf"/>
</dbReference>
<evidence type="ECO:0000256" key="11">
    <source>
        <dbReference type="ARBA" id="ARBA00030143"/>
    </source>
</evidence>
<evidence type="ECO:0000259" key="15">
    <source>
        <dbReference type="PROSITE" id="PS51886"/>
    </source>
</evidence>
<comment type="function">
    <text evidence="12">Plays a role in pre-mRNA splicing as a core component of the spliceosomal U1, U2, U4 and U5 small nuclear ribonucleoproteins (snRNPs), the building blocks of the spliceosome.</text>
</comment>
<dbReference type="GO" id="GO:0005681">
    <property type="term" value="C:spliceosomal complex"/>
    <property type="evidence" value="ECO:0007669"/>
    <property type="project" value="UniProtKB-KW"/>
</dbReference>
<evidence type="ECO:0000256" key="12">
    <source>
        <dbReference type="ARBA" id="ARBA00058057"/>
    </source>
</evidence>
<dbReference type="SMART" id="SM00875">
    <property type="entry name" value="BACK"/>
    <property type="match status" value="1"/>
</dbReference>
<keyword evidence="4" id="KW-0963">Cytoplasm</keyword>
<proteinExistence type="inferred from homology"/>
<dbReference type="PROSITE" id="PS51886">
    <property type="entry name" value="TLDC"/>
    <property type="match status" value="1"/>
</dbReference>
<evidence type="ECO:0000256" key="13">
    <source>
        <dbReference type="ARBA" id="ARBA00071875"/>
    </source>
</evidence>
<keyword evidence="8" id="KW-0508">mRNA splicing</keyword>
<dbReference type="PANTHER" id="PTHR11193">
    <property type="entry name" value="SMALL NUCLEAR RIBONUCLEOPROTEIN E"/>
    <property type="match status" value="1"/>
</dbReference>
<dbReference type="Gene3D" id="2.30.30.100">
    <property type="match status" value="1"/>
</dbReference>
<comment type="similarity">
    <text evidence="3">Belongs to the snRNP Sm proteins family.</text>
</comment>
<gene>
    <name evidence="17" type="ORF">TMSB3V08_LOCUS3391</name>
</gene>
<dbReference type="GO" id="GO:0000398">
    <property type="term" value="P:mRNA splicing, via spliceosome"/>
    <property type="evidence" value="ECO:0007669"/>
    <property type="project" value="InterPro"/>
</dbReference>
<dbReference type="Pfam" id="PF07707">
    <property type="entry name" value="BACK"/>
    <property type="match status" value="1"/>
</dbReference>
<dbReference type="InterPro" id="IPR011705">
    <property type="entry name" value="BACK"/>
</dbReference>
<dbReference type="Pfam" id="PF01423">
    <property type="entry name" value="LSM"/>
    <property type="match status" value="1"/>
</dbReference>
<evidence type="ECO:0000256" key="6">
    <source>
        <dbReference type="ARBA" id="ARBA00022728"/>
    </source>
</evidence>
<name>A0A7R9HKU4_9NEOP</name>
<evidence type="ECO:0000256" key="7">
    <source>
        <dbReference type="ARBA" id="ARBA00022884"/>
    </source>
</evidence>
<evidence type="ECO:0000256" key="4">
    <source>
        <dbReference type="ARBA" id="ARBA00022490"/>
    </source>
</evidence>
<sequence>MTPRTPLHANALTRTRVPCSGCKSFQTAKRSEICRIPGSSVSPAASGAPTPVRLPQFQGDTFRQFIVYVYTGKVQYYLESLSFDIFAQLGEILLQDSGVFEMLCLAQELGVDELKTSCEEHVTSTLSVLNACTFLAAAMDIQDRCAGTQKVQKVMVQPINLIFRFLQTRSKVQVWLYENVNLRIEGHIVGFDEYMNLVLDEAEEFYVKTNTRKPLGRLMLKGDNITLIQNVSPGVATAIVPGRIGKVELEEVNPHLRGGRVENHLRKPTPSSPDRTSISPSLAVKLNTTSAPKLNNGVTGGKGAKSFVERCISYVGENALECVKTNSFLNLSKDALIKLISSDYLSMEEEDVWRAVLNWAKYQAGVTQPTAHWAEEERARVCQHLSGVINHVRLLLIDSQVFAEEVEPTGAVPMELSLERYRYAALPNKFRENSEDKRLQPRVSLKLFPGSQILVQDKMSYQRVLNTWYGSSKQVWRLVYRASSHGYSAEAFHRHCDGVAPTYVIVMGSRGEICGGFSDVPWGKTNTKGHYIPSDKAFLFTLTNDQDLPPTKYDIVKKMFAICYHPDREKMNIYRLYHVNSCGPIFGAGADLLIASNCNTNMDSYSNLPHSYDGDSASCSVLMGDYNFSVLDYEVFTPSIAGLVIIVNKNLPMESEILLAATIPRSLERLPEYTRGARIQGLKVRVLGVGTVPPIVKPIHTCPEGTFLSLEVPRPSIEVVAVRPVIVEAVTHLLVDGTHGFHIGFSPLTPQILGLHLQQLEYIKLHHGMTRDLSDGLLVPKGDLCFSWASEYSDEGSEVGGPPLLLPLLDALQNLLPLHPFGPPLQTPSPLTHPASSVS</sequence>
<evidence type="ECO:0000259" key="16">
    <source>
        <dbReference type="PROSITE" id="PS52002"/>
    </source>
</evidence>
<accession>A0A7R9HKU4</accession>
<dbReference type="InterPro" id="IPR027078">
    <property type="entry name" value="snRNP-E"/>
</dbReference>
<feature type="domain" description="TLDc" evidence="15">
    <location>
        <begin position="452"/>
        <end position="639"/>
    </location>
</feature>
<evidence type="ECO:0000256" key="8">
    <source>
        <dbReference type="ARBA" id="ARBA00023187"/>
    </source>
</evidence>
<dbReference type="InterPro" id="IPR006571">
    <property type="entry name" value="TLDc_dom"/>
</dbReference>
<dbReference type="InterPro" id="IPR001163">
    <property type="entry name" value="Sm_dom_euk/arc"/>
</dbReference>
<feature type="domain" description="Sm" evidence="16">
    <location>
        <begin position="159"/>
        <end position="234"/>
    </location>
</feature>
<keyword evidence="5" id="KW-0507">mRNA processing</keyword>
<keyword evidence="10" id="KW-0687">Ribonucleoprotein</keyword>
<dbReference type="GO" id="GO:0005829">
    <property type="term" value="C:cytosol"/>
    <property type="evidence" value="ECO:0007669"/>
    <property type="project" value="UniProtKB-SubCell"/>
</dbReference>
<dbReference type="Gene3D" id="3.30.710.10">
    <property type="entry name" value="Potassium Channel Kv1.1, Chain A"/>
    <property type="match status" value="1"/>
</dbReference>
<dbReference type="SMART" id="SM00584">
    <property type="entry name" value="TLDc"/>
    <property type="match status" value="1"/>
</dbReference>
<comment type="subcellular location">
    <subcellularLocation>
        <location evidence="2">Cytoplasm</location>
        <location evidence="2">Cytosol</location>
    </subcellularLocation>
    <subcellularLocation>
        <location evidence="1">Nucleus</location>
    </subcellularLocation>
</comment>
<evidence type="ECO:0000313" key="17">
    <source>
        <dbReference type="EMBL" id="CAD7426507.1"/>
    </source>
</evidence>
<dbReference type="AlphaFoldDB" id="A0A7R9HKU4"/>
<dbReference type="EMBL" id="OB793212">
    <property type="protein sequence ID" value="CAD7426507.1"/>
    <property type="molecule type" value="Genomic_DNA"/>
</dbReference>
<reference evidence="17" key="1">
    <citation type="submission" date="2020-11" db="EMBL/GenBank/DDBJ databases">
        <authorList>
            <person name="Tran Van P."/>
        </authorList>
    </citation>
    <scope>NUCLEOTIDE SEQUENCE</scope>
</reference>
<dbReference type="Gene3D" id="1.25.40.420">
    <property type="match status" value="1"/>
</dbReference>
<protein>
    <recommendedName>
        <fullName evidence="13">Probable small nuclear ribonucleoprotein E</fullName>
    </recommendedName>
    <alternativeName>
        <fullName evidence="11">Sm protein E</fullName>
    </alternativeName>
</protein>
<evidence type="ECO:0000256" key="1">
    <source>
        <dbReference type="ARBA" id="ARBA00004123"/>
    </source>
</evidence>
<dbReference type="PROSITE" id="PS52002">
    <property type="entry name" value="SM"/>
    <property type="match status" value="1"/>
</dbReference>
<organism evidence="17">
    <name type="scientific">Timema monikensis</name>
    <dbReference type="NCBI Taxonomy" id="170555"/>
    <lineage>
        <taxon>Eukaryota</taxon>
        <taxon>Metazoa</taxon>
        <taxon>Ecdysozoa</taxon>
        <taxon>Arthropoda</taxon>
        <taxon>Hexapoda</taxon>
        <taxon>Insecta</taxon>
        <taxon>Pterygota</taxon>
        <taxon>Neoptera</taxon>
        <taxon>Polyneoptera</taxon>
        <taxon>Phasmatodea</taxon>
        <taxon>Timematodea</taxon>
        <taxon>Timematoidea</taxon>
        <taxon>Timematidae</taxon>
        <taxon>Timema</taxon>
    </lineage>
</organism>
<dbReference type="InterPro" id="IPR047575">
    <property type="entry name" value="Sm"/>
</dbReference>
<dbReference type="Pfam" id="PF07534">
    <property type="entry name" value="TLD"/>
    <property type="match status" value="1"/>
</dbReference>
<dbReference type="GO" id="GO:0003723">
    <property type="term" value="F:RNA binding"/>
    <property type="evidence" value="ECO:0007669"/>
    <property type="project" value="UniProtKB-KW"/>
</dbReference>
<dbReference type="SMART" id="SM00651">
    <property type="entry name" value="Sm"/>
    <property type="match status" value="1"/>
</dbReference>
<keyword evidence="6" id="KW-0747">Spliceosome</keyword>
<evidence type="ECO:0000256" key="3">
    <source>
        <dbReference type="ARBA" id="ARBA00006850"/>
    </source>
</evidence>
<dbReference type="InterPro" id="IPR010920">
    <property type="entry name" value="LSM_dom_sf"/>
</dbReference>
<evidence type="ECO:0000256" key="2">
    <source>
        <dbReference type="ARBA" id="ARBA00004514"/>
    </source>
</evidence>
<evidence type="ECO:0000256" key="9">
    <source>
        <dbReference type="ARBA" id="ARBA00023242"/>
    </source>
</evidence>
<dbReference type="CDD" id="cd01718">
    <property type="entry name" value="Sm_E"/>
    <property type="match status" value="1"/>
</dbReference>
<keyword evidence="7" id="KW-0694">RNA-binding</keyword>